<accession>A0A3Q9QVG5</accession>
<dbReference type="STRING" id="1193713.GCA_001636315_00076"/>
<dbReference type="OrthoDB" id="9808690at2"/>
<organism evidence="3 4">
    <name type="scientific">Neobacillus mesonae</name>
    <dbReference type="NCBI Taxonomy" id="1193713"/>
    <lineage>
        <taxon>Bacteria</taxon>
        <taxon>Bacillati</taxon>
        <taxon>Bacillota</taxon>
        <taxon>Bacilli</taxon>
        <taxon>Bacillales</taxon>
        <taxon>Bacillaceae</taxon>
        <taxon>Neobacillus</taxon>
    </lineage>
</organism>
<gene>
    <name evidence="3" type="ORF">CHR53_16270</name>
</gene>
<dbReference type="InterPro" id="IPR026272">
    <property type="entry name" value="SdpI"/>
</dbReference>
<keyword evidence="1" id="KW-1133">Transmembrane helix</keyword>
<dbReference type="Pfam" id="PF13630">
    <property type="entry name" value="SdpI"/>
    <property type="match status" value="1"/>
</dbReference>
<feature type="transmembrane region" description="Helical" evidence="1">
    <location>
        <begin position="51"/>
        <end position="68"/>
    </location>
</feature>
<dbReference type="Pfam" id="PF07853">
    <property type="entry name" value="DUF1648"/>
    <property type="match status" value="1"/>
</dbReference>
<dbReference type="PANTHER" id="PTHR37810">
    <property type="entry name" value="IMMUNITY PROTEIN SDPI"/>
    <property type="match status" value="1"/>
</dbReference>
<reference evidence="3 4" key="1">
    <citation type="submission" date="2017-07" db="EMBL/GenBank/DDBJ databases">
        <title>The complete genome sequence of Bacillus mesonae strain H20-5, an efficient strain improving plant abiotic stress resistance.</title>
        <authorList>
            <person name="Kim S.Y."/>
            <person name="Song H."/>
            <person name="Sang M.K."/>
            <person name="Weon H.-Y."/>
            <person name="Song J."/>
        </authorList>
    </citation>
    <scope>NUCLEOTIDE SEQUENCE [LARGE SCALE GENOMIC DNA]</scope>
    <source>
        <strain evidence="3 4">H20-5</strain>
    </source>
</reference>
<name>A0A3Q9QVG5_9BACI</name>
<dbReference type="InterPro" id="IPR025962">
    <property type="entry name" value="SdpI/YhfL"/>
</dbReference>
<dbReference type="InterPro" id="IPR012867">
    <property type="entry name" value="DUF1648"/>
</dbReference>
<feature type="transmembrane region" description="Helical" evidence="1">
    <location>
        <begin position="189"/>
        <end position="211"/>
    </location>
</feature>
<keyword evidence="4" id="KW-1185">Reference proteome</keyword>
<dbReference type="PIRSF" id="PIRSF038959">
    <property type="entry name" value="SdpI"/>
    <property type="match status" value="1"/>
</dbReference>
<feature type="transmembrane region" description="Helical" evidence="1">
    <location>
        <begin position="165"/>
        <end position="183"/>
    </location>
</feature>
<dbReference type="AlphaFoldDB" id="A0A3Q9QVG5"/>
<dbReference type="GO" id="GO:0009636">
    <property type="term" value="P:response to toxic substance"/>
    <property type="evidence" value="ECO:0007669"/>
    <property type="project" value="TreeGrafter"/>
</dbReference>
<keyword evidence="1" id="KW-0812">Transmembrane</keyword>
<evidence type="ECO:0000313" key="3">
    <source>
        <dbReference type="EMBL" id="AZU62694.1"/>
    </source>
</evidence>
<proteinExistence type="predicted"/>
<dbReference type="KEGG" id="nmk:CHR53_16270"/>
<feature type="transmembrane region" description="Helical" evidence="1">
    <location>
        <begin position="89"/>
        <end position="113"/>
    </location>
</feature>
<sequence length="214" mass="24526">MTGSDDMKRHWFGLVLLIISMIGTCFAYPYLPDQIGVHWNFRGEPNSFANKSYGAFLFPVIMLLFYLMRILLSKVDPKKNNYQRFGDTYALIMNGILLFLFVFQAVHLITSLGFINPKYVLPEIIGLLLIFIGNFCPKFKPNYFIGIRTPWTLASEDVWKKKHRFGGKVFVVLGLLMILVPIIPAALQLYYVIIVLLGGLGAIVFSSYYFFIKI</sequence>
<dbReference type="EMBL" id="CP022572">
    <property type="protein sequence ID" value="AZU62694.1"/>
    <property type="molecule type" value="Genomic_DNA"/>
</dbReference>
<feature type="transmembrane region" description="Helical" evidence="1">
    <location>
        <begin position="119"/>
        <end position="136"/>
    </location>
</feature>
<protein>
    <recommendedName>
        <fullName evidence="2">DUF1648 domain-containing protein</fullName>
    </recommendedName>
</protein>
<feature type="transmembrane region" description="Helical" evidence="1">
    <location>
        <begin position="12"/>
        <end position="31"/>
    </location>
</feature>
<dbReference type="PANTHER" id="PTHR37810:SF5">
    <property type="entry name" value="IMMUNITY PROTEIN SDPI"/>
    <property type="match status" value="1"/>
</dbReference>
<evidence type="ECO:0000256" key="1">
    <source>
        <dbReference type="SAM" id="Phobius"/>
    </source>
</evidence>
<evidence type="ECO:0000313" key="4">
    <source>
        <dbReference type="Proteomes" id="UP000282892"/>
    </source>
</evidence>
<dbReference type="Proteomes" id="UP000282892">
    <property type="component" value="Chromosome"/>
</dbReference>
<feature type="domain" description="DUF1648" evidence="2">
    <location>
        <begin position="15"/>
        <end position="63"/>
    </location>
</feature>
<keyword evidence="1" id="KW-0472">Membrane</keyword>
<evidence type="ECO:0000259" key="2">
    <source>
        <dbReference type="Pfam" id="PF07853"/>
    </source>
</evidence>